<keyword evidence="1" id="KW-0812">Transmembrane</keyword>
<proteinExistence type="predicted"/>
<organism evidence="2 3">
    <name type="scientific">Bauldia litoralis</name>
    <dbReference type="NCBI Taxonomy" id="665467"/>
    <lineage>
        <taxon>Bacteria</taxon>
        <taxon>Pseudomonadati</taxon>
        <taxon>Pseudomonadota</taxon>
        <taxon>Alphaproteobacteria</taxon>
        <taxon>Hyphomicrobiales</taxon>
        <taxon>Kaistiaceae</taxon>
        <taxon>Bauldia</taxon>
    </lineage>
</organism>
<dbReference type="OrthoDB" id="796138at2"/>
<keyword evidence="1" id="KW-1133">Transmembrane helix</keyword>
<dbReference type="GO" id="GO:0006508">
    <property type="term" value="P:proteolysis"/>
    <property type="evidence" value="ECO:0007669"/>
    <property type="project" value="UniProtKB-KW"/>
</dbReference>
<feature type="transmembrane region" description="Helical" evidence="1">
    <location>
        <begin position="71"/>
        <end position="93"/>
    </location>
</feature>
<keyword evidence="2" id="KW-0378">Hydrolase</keyword>
<dbReference type="Proteomes" id="UP000199071">
    <property type="component" value="Unassembled WGS sequence"/>
</dbReference>
<evidence type="ECO:0000256" key="1">
    <source>
        <dbReference type="SAM" id="Phobius"/>
    </source>
</evidence>
<sequence>MEAVTGWDNFFLGQLGASAALGGLLFVSISINLDRILAFPHLPNRAMLAILLLLGVLVVSALMLVPGLPLGVAGGLTLAIALLVFGVGTYIEVRAARSQEDGKRVAFAVNVVLFVAAVVPYGIGGILLLLGDTGGVYWIAAAILFSIIKAVLDAWVLLVEIHR</sequence>
<dbReference type="EMBL" id="FMXQ01000003">
    <property type="protein sequence ID" value="SDB21645.1"/>
    <property type="molecule type" value="Genomic_DNA"/>
</dbReference>
<protein>
    <submittedName>
        <fullName evidence="2">Modulator of FtsH protease</fullName>
    </submittedName>
</protein>
<dbReference type="AlphaFoldDB" id="A0A1G6BM25"/>
<feature type="transmembrane region" description="Helical" evidence="1">
    <location>
        <begin position="136"/>
        <end position="158"/>
    </location>
</feature>
<feature type="transmembrane region" description="Helical" evidence="1">
    <location>
        <begin position="12"/>
        <end position="33"/>
    </location>
</feature>
<keyword evidence="3" id="KW-1185">Reference proteome</keyword>
<evidence type="ECO:0000313" key="2">
    <source>
        <dbReference type="EMBL" id="SDB21645.1"/>
    </source>
</evidence>
<dbReference type="RefSeq" id="WP_090875903.1">
    <property type="nucleotide sequence ID" value="NZ_FMXQ01000003.1"/>
</dbReference>
<feature type="transmembrane region" description="Helical" evidence="1">
    <location>
        <begin position="45"/>
        <end position="65"/>
    </location>
</feature>
<dbReference type="STRING" id="665467.SAMN02982931_01615"/>
<feature type="transmembrane region" description="Helical" evidence="1">
    <location>
        <begin position="105"/>
        <end position="130"/>
    </location>
</feature>
<dbReference type="GO" id="GO:0008233">
    <property type="term" value="F:peptidase activity"/>
    <property type="evidence" value="ECO:0007669"/>
    <property type="project" value="UniProtKB-KW"/>
</dbReference>
<keyword evidence="1" id="KW-0472">Membrane</keyword>
<keyword evidence="2" id="KW-0645">Protease</keyword>
<accession>A0A1G6BM25</accession>
<reference evidence="2 3" key="1">
    <citation type="submission" date="2016-10" db="EMBL/GenBank/DDBJ databases">
        <authorList>
            <person name="de Groot N.N."/>
        </authorList>
    </citation>
    <scope>NUCLEOTIDE SEQUENCE [LARGE SCALE GENOMIC DNA]</scope>
    <source>
        <strain evidence="2 3">ATCC 35022</strain>
    </source>
</reference>
<gene>
    <name evidence="2" type="ORF">SAMN02982931_01615</name>
</gene>
<evidence type="ECO:0000313" key="3">
    <source>
        <dbReference type="Proteomes" id="UP000199071"/>
    </source>
</evidence>
<name>A0A1G6BM25_9HYPH</name>